<keyword evidence="12" id="KW-1185">Reference proteome</keyword>
<dbReference type="GO" id="GO:0005829">
    <property type="term" value="C:cytosol"/>
    <property type="evidence" value="ECO:0007669"/>
    <property type="project" value="TreeGrafter"/>
</dbReference>
<dbReference type="RefSeq" id="WP_130427870.1">
    <property type="nucleotide sequence ID" value="NZ_CP035949.1"/>
</dbReference>
<dbReference type="Gene3D" id="3.30.300.20">
    <property type="match status" value="2"/>
</dbReference>
<evidence type="ECO:0000259" key="10">
    <source>
        <dbReference type="Pfam" id="PF26594"/>
    </source>
</evidence>
<dbReference type="AlphaFoldDB" id="A0A4P6MCP7"/>
<dbReference type="Pfam" id="PF13184">
    <property type="entry name" value="KH_NusA_1st"/>
    <property type="match status" value="1"/>
</dbReference>
<dbReference type="InterPro" id="IPR012340">
    <property type="entry name" value="NA-bd_OB-fold"/>
</dbReference>
<evidence type="ECO:0000256" key="4">
    <source>
        <dbReference type="ARBA" id="ARBA00023015"/>
    </source>
</evidence>
<dbReference type="InterPro" id="IPR039566">
    <property type="entry name" value="CvfB_S1_st"/>
</dbReference>
<dbReference type="GO" id="GO:0003723">
    <property type="term" value="F:RNA binding"/>
    <property type="evidence" value="ECO:0007669"/>
    <property type="project" value="UniProtKB-UniRule"/>
</dbReference>
<feature type="domain" description="NusA-like second KH" evidence="10">
    <location>
        <begin position="286"/>
        <end position="352"/>
    </location>
</feature>
<evidence type="ECO:0000256" key="5">
    <source>
        <dbReference type="ARBA" id="ARBA00023163"/>
    </source>
</evidence>
<evidence type="ECO:0000259" key="7">
    <source>
        <dbReference type="Pfam" id="PF08529"/>
    </source>
</evidence>
<dbReference type="SUPFAM" id="SSF54814">
    <property type="entry name" value="Prokaryotic type KH domain (KH-domain type II)"/>
    <property type="match status" value="2"/>
</dbReference>
<accession>A0A4P6MCP7</accession>
<proteinExistence type="inferred from homology"/>
<dbReference type="GO" id="GO:0003700">
    <property type="term" value="F:DNA-binding transcription factor activity"/>
    <property type="evidence" value="ECO:0007669"/>
    <property type="project" value="InterPro"/>
</dbReference>
<reference evidence="11 12" key="1">
    <citation type="submission" date="2019-02" db="EMBL/GenBank/DDBJ databases">
        <title>Draft Genome Sequence of Maize Bushy Stunt-like Phytoplasma group 16SrI-B (Aster yellows) in South Africa.</title>
        <authorList>
            <person name="Coetzee B."/>
            <person name="Douglas-Smit N."/>
            <person name="Maree H.J."/>
            <person name="Burger J.T."/>
            <person name="Kruger K."/>
            <person name="Pietersen G."/>
        </authorList>
    </citation>
    <scope>NUCLEOTIDE SEQUENCE [LARGE SCALE GENOMIC DNA]</scope>
    <source>
        <strain evidence="11 12">De Villa</strain>
    </source>
</reference>
<dbReference type="SUPFAM" id="SSF69705">
    <property type="entry name" value="Transcription factor NusA, N-terminal domain"/>
    <property type="match status" value="1"/>
</dbReference>
<dbReference type="PANTHER" id="PTHR22648">
    <property type="entry name" value="TRANSCRIPTION TERMINATION FACTOR NUSA"/>
    <property type="match status" value="1"/>
</dbReference>
<dbReference type="Gene3D" id="3.30.1480.10">
    <property type="entry name" value="NusA, N-terminal domain"/>
    <property type="match status" value="1"/>
</dbReference>
<dbReference type="GO" id="GO:0031564">
    <property type="term" value="P:transcription antitermination"/>
    <property type="evidence" value="ECO:0007669"/>
    <property type="project" value="UniProtKB-UniRule"/>
</dbReference>
<keyword evidence="1 6" id="KW-0806">Transcription termination</keyword>
<feature type="domain" description="Transcription factor NusA N-terminal" evidence="7">
    <location>
        <begin position="5"/>
        <end position="130"/>
    </location>
</feature>
<protein>
    <recommendedName>
        <fullName evidence="6">Transcription termination/antitermination protein NusA</fullName>
    </recommendedName>
</protein>
<dbReference type="InterPro" id="IPR036555">
    <property type="entry name" value="NusA_N_sf"/>
</dbReference>
<evidence type="ECO:0000259" key="8">
    <source>
        <dbReference type="Pfam" id="PF13184"/>
    </source>
</evidence>
<comment type="subunit">
    <text evidence="6">Monomer. Binds directly to the core enzyme of the DNA-dependent RNA polymerase and to nascent RNA.</text>
</comment>
<keyword evidence="3 6" id="KW-0694">RNA-binding</keyword>
<dbReference type="InterPro" id="IPR009019">
    <property type="entry name" value="KH_sf_prok-type"/>
</dbReference>
<comment type="function">
    <text evidence="6">Participates in both transcription termination and antitermination.</text>
</comment>
<evidence type="ECO:0000259" key="9">
    <source>
        <dbReference type="Pfam" id="PF13509"/>
    </source>
</evidence>
<evidence type="ECO:0000256" key="3">
    <source>
        <dbReference type="ARBA" id="ARBA00022884"/>
    </source>
</evidence>
<dbReference type="Pfam" id="PF08529">
    <property type="entry name" value="NusA_N"/>
    <property type="match status" value="1"/>
</dbReference>
<dbReference type="Pfam" id="PF26594">
    <property type="entry name" value="KH_NusA_2nd"/>
    <property type="match status" value="1"/>
</dbReference>
<comment type="similarity">
    <text evidence="6">Belongs to the NusA family.</text>
</comment>
<dbReference type="HAMAP" id="MF_00945_B">
    <property type="entry name" value="NusA_B"/>
    <property type="match status" value="1"/>
</dbReference>
<evidence type="ECO:0000313" key="11">
    <source>
        <dbReference type="EMBL" id="QBF24013.1"/>
    </source>
</evidence>
<keyword evidence="4 6" id="KW-0805">Transcription regulation</keyword>
<feature type="domain" description="Conserved virulence factor B first S1" evidence="9">
    <location>
        <begin position="141"/>
        <end position="189"/>
    </location>
</feature>
<dbReference type="CDD" id="cd04455">
    <property type="entry name" value="S1_NusA"/>
    <property type="match status" value="1"/>
</dbReference>
<keyword evidence="2 6" id="KW-0963">Cytoplasm</keyword>
<dbReference type="GO" id="GO:0006353">
    <property type="term" value="P:DNA-templated transcription termination"/>
    <property type="evidence" value="ECO:0007669"/>
    <property type="project" value="UniProtKB-UniRule"/>
</dbReference>
<sequence length="357" mass="40412">MISKNFFKLLDKIAQERDLDKDQVIDAFAKGLISGCKKNHKVKSCKIQLKEDKSEIILYKQFLVADEATMSTINLKESTPITLEEAQQIKPHAKIGQVIDIKVDPKDFNLYAVKELKNQFNEELTKKKRENIYNFFKQQEGKLISAKIISENDKFYNLELEKEITTLLPKKEIASNNEMQVGERIQVFLSEVRKTTKWPKIFVSCNHVGLVVKVLEENIPEIQEGIVKIAGIARISGERTKIGLLSCDAQVDAIGSCIGERSNRIKNVIKILKDEKVDLFVWSDDPQELISNALKPASCLQVVIKDDINKYALAIVPDDQFSLAIGKLGKNVKLAVEVTKWNIDIKTLDQAQTEGLI</sequence>
<dbReference type="Pfam" id="PF13509">
    <property type="entry name" value="S1_2"/>
    <property type="match status" value="1"/>
</dbReference>
<comment type="subcellular location">
    <subcellularLocation>
        <location evidence="6">Cytoplasm</location>
    </subcellularLocation>
</comment>
<dbReference type="InterPro" id="IPR025249">
    <property type="entry name" value="TF_NusA_KH_1st"/>
</dbReference>
<dbReference type="Gene3D" id="2.40.50.140">
    <property type="entry name" value="Nucleic acid-binding proteins"/>
    <property type="match status" value="1"/>
</dbReference>
<dbReference type="InterPro" id="IPR058582">
    <property type="entry name" value="KH_NusA_2nd"/>
</dbReference>
<evidence type="ECO:0000256" key="2">
    <source>
        <dbReference type="ARBA" id="ARBA00022490"/>
    </source>
</evidence>
<organism evidence="11 12">
    <name type="scientific">'Catharanthus roseus' aster yellows phytoplasma</name>
    <dbReference type="NCBI Taxonomy" id="1193712"/>
    <lineage>
        <taxon>Bacteria</taxon>
        <taxon>Bacillati</taxon>
        <taxon>Mycoplasmatota</taxon>
        <taxon>Mollicutes</taxon>
        <taxon>Acholeplasmatales</taxon>
        <taxon>Acholeplasmataceae</taxon>
        <taxon>Candidatus Phytoplasma</taxon>
        <taxon>16SrI (Aster yellows group)</taxon>
    </lineage>
</organism>
<dbReference type="SUPFAM" id="SSF50249">
    <property type="entry name" value="Nucleic acid-binding proteins"/>
    <property type="match status" value="1"/>
</dbReference>
<dbReference type="CDD" id="cd22529">
    <property type="entry name" value="KH-II_NusA_rpt2"/>
    <property type="match status" value="1"/>
</dbReference>
<evidence type="ECO:0000256" key="6">
    <source>
        <dbReference type="HAMAP-Rule" id="MF_00945"/>
    </source>
</evidence>
<evidence type="ECO:0000256" key="1">
    <source>
        <dbReference type="ARBA" id="ARBA00022472"/>
    </source>
</evidence>
<keyword evidence="5 6" id="KW-0804">Transcription</keyword>
<dbReference type="Proteomes" id="UP000289726">
    <property type="component" value="Chromosome"/>
</dbReference>
<dbReference type="NCBIfam" id="TIGR01953">
    <property type="entry name" value="NusA"/>
    <property type="match status" value="1"/>
</dbReference>
<gene>
    <name evidence="6 11" type="primary">nusA</name>
    <name evidence="11" type="ORF">EXT02_02375</name>
</gene>
<dbReference type="InterPro" id="IPR030842">
    <property type="entry name" value="TF_NusA_bacterial"/>
</dbReference>
<dbReference type="InterPro" id="IPR013735">
    <property type="entry name" value="TF_NusA_N"/>
</dbReference>
<dbReference type="InterPro" id="IPR015946">
    <property type="entry name" value="KH_dom-like_a/b"/>
</dbReference>
<feature type="domain" description="Transcription factor NusA first KH" evidence="8">
    <location>
        <begin position="207"/>
        <end position="282"/>
    </location>
</feature>
<dbReference type="PANTHER" id="PTHR22648:SF0">
    <property type="entry name" value="TRANSCRIPTION TERMINATION_ANTITERMINATION PROTEIN NUSA"/>
    <property type="match status" value="1"/>
</dbReference>
<name>A0A4P6MCP7_9MOLU</name>
<keyword evidence="6" id="KW-0889">Transcription antitermination</keyword>
<dbReference type="EMBL" id="CP035949">
    <property type="protein sequence ID" value="QBF24013.1"/>
    <property type="molecule type" value="Genomic_DNA"/>
</dbReference>
<dbReference type="InterPro" id="IPR010213">
    <property type="entry name" value="TF_NusA"/>
</dbReference>
<evidence type="ECO:0000313" key="12">
    <source>
        <dbReference type="Proteomes" id="UP000289726"/>
    </source>
</evidence>